<dbReference type="EMBL" id="CP018788">
    <property type="protein sequence ID" value="ARQ99147.1"/>
    <property type="molecule type" value="Genomic_DNA"/>
</dbReference>
<accession>A0A1X9SSB9</accession>
<gene>
    <name evidence="1" type="ORF">CIGN_0860</name>
</gene>
<proteinExistence type="predicted"/>
<organism evidence="1 2">
    <name type="scientific">Campylobacter devanensis</name>
    <dbReference type="NCBI Taxonomy" id="3161138"/>
    <lineage>
        <taxon>Bacteria</taxon>
        <taxon>Pseudomonadati</taxon>
        <taxon>Campylobacterota</taxon>
        <taxon>Epsilonproteobacteria</taxon>
        <taxon>Campylobacterales</taxon>
        <taxon>Campylobacteraceae</taxon>
        <taxon>Campylobacter</taxon>
    </lineage>
</organism>
<evidence type="ECO:0000313" key="1">
    <source>
        <dbReference type="EMBL" id="ARQ99147.1"/>
    </source>
</evidence>
<protein>
    <submittedName>
        <fullName evidence="1">Membrane protein</fullName>
    </submittedName>
</protein>
<dbReference type="OrthoDB" id="5372311at2"/>
<name>A0A1X9SSB9_9BACT</name>
<accession>A0A381D9L1</accession>
<dbReference type="KEGG" id="cdev:CIGN_0860"/>
<dbReference type="AlphaFoldDB" id="A0A1X9SSB9"/>
<dbReference type="STRING" id="1660064.CIGN_0860"/>
<dbReference type="Proteomes" id="UP000194309">
    <property type="component" value="Chromosome"/>
</dbReference>
<keyword evidence="2" id="KW-1185">Reference proteome</keyword>
<reference evidence="1 2" key="1">
    <citation type="journal article" date="2017" name="Genome Biol. Evol.">
        <title>Comparative Genomic Analysis Identifies a Campylobacter Clade Deficient in Selenium Metabolism.</title>
        <authorList>
            <person name="Miller W.G."/>
            <person name="Yee E."/>
            <person name="Lopes B.S."/>
            <person name="Chapman M.H."/>
            <person name="Huynh S."/>
            <person name="Bono J.L."/>
            <person name="Parker C.T."/>
            <person name="Strachan N.J.C."/>
            <person name="Forbes K.J."/>
        </authorList>
    </citation>
    <scope>NUCLEOTIDE SEQUENCE [LARGE SCALE GENOMIC DNA]</scope>
    <source>
        <strain evidence="1 2">NCTC 13003</strain>
    </source>
</reference>
<evidence type="ECO:0000313" key="2">
    <source>
        <dbReference type="Proteomes" id="UP000194309"/>
    </source>
</evidence>
<sequence length="384" mass="44050">MLRAIFALILLISVGFSEPTPFGQRITNEQMQGIADTDEVIDIDPSLIYQNIDPIELVLTSQIKERSIYIYQPFTLNLTANTDKVLDFDMNLTMRSTDITWLNPKPLWKKKSAGIYETTIHLIASSAQSNIDALTLTLKRNGIFVQNKTIKPDLPKIKNIQLRTDFANFVGENLEIKMVKSSKFNEYSNLTTIELASKNGNLSLFQIPGEFQKQGFDSLKGDYKNQTGIYFIISDNNKTNINFSYYDYTQNIFKELNLDIKLQDNDLSTQVPLNPKEGEFRLYKELSIYIAIILFLLLFIWKKSYYSFIIAVAFIAYAIYDNKPFSEAKLKANSKIRILPMPNSTIFAIAAKEQNVKIITKNENFTKIILQNETIGWVENESIK</sequence>